<dbReference type="WBParaSite" id="JU765_v2.g1394.t1">
    <property type="protein sequence ID" value="JU765_v2.g1394.t1"/>
    <property type="gene ID" value="JU765_v2.g1394"/>
</dbReference>
<proteinExistence type="predicted"/>
<organism evidence="1 2">
    <name type="scientific">Panagrolaimus sp. JU765</name>
    <dbReference type="NCBI Taxonomy" id="591449"/>
    <lineage>
        <taxon>Eukaryota</taxon>
        <taxon>Metazoa</taxon>
        <taxon>Ecdysozoa</taxon>
        <taxon>Nematoda</taxon>
        <taxon>Chromadorea</taxon>
        <taxon>Rhabditida</taxon>
        <taxon>Tylenchina</taxon>
        <taxon>Panagrolaimomorpha</taxon>
        <taxon>Panagrolaimoidea</taxon>
        <taxon>Panagrolaimidae</taxon>
        <taxon>Panagrolaimus</taxon>
    </lineage>
</organism>
<evidence type="ECO:0000313" key="2">
    <source>
        <dbReference type="WBParaSite" id="JU765_v2.g1394.t1"/>
    </source>
</evidence>
<sequence>MVLGYYLDNEQDEIDIILITKILRTDTFSISQLNYFFEELDESESGITLFYNKDFGQNMYDNLQYCRKLLNKSEGYHYKLWFEQYHIEPYFDNVTVDTPISSVPTTLENSVYIVPYTDFVIKFDSDGSINQAGFILHIEKYACDCGENVLIIPCDGSIKSRYFLNSDDPFLFCEITCTFQIKLEDNCLFNYLDIYYWHIDLMYLTMTVDFFTNDLFFSLDNHKLVHYYDPLSNYSIVESINDHFQ</sequence>
<dbReference type="Proteomes" id="UP000887576">
    <property type="component" value="Unplaced"/>
</dbReference>
<reference evidence="2" key="1">
    <citation type="submission" date="2022-11" db="UniProtKB">
        <authorList>
            <consortium name="WormBaseParasite"/>
        </authorList>
    </citation>
    <scope>IDENTIFICATION</scope>
</reference>
<accession>A0AC34Q8P7</accession>
<evidence type="ECO:0000313" key="1">
    <source>
        <dbReference type="Proteomes" id="UP000887576"/>
    </source>
</evidence>
<name>A0AC34Q8P7_9BILA</name>
<protein>
    <submittedName>
        <fullName evidence="2">CUB domain-containing protein</fullName>
    </submittedName>
</protein>